<reference evidence="7" key="1">
    <citation type="submission" date="2021-12" db="EMBL/GenBank/DDBJ databases">
        <authorList>
            <person name="King R."/>
        </authorList>
    </citation>
    <scope>NUCLEOTIDE SEQUENCE</scope>
</reference>
<dbReference type="Pfam" id="PF00155">
    <property type="entry name" value="Aminotran_1_2"/>
    <property type="match status" value="1"/>
</dbReference>
<dbReference type="Gene3D" id="3.40.640.10">
    <property type="entry name" value="Type I PLP-dependent aspartate aminotransferase-like (Major domain)"/>
    <property type="match status" value="1"/>
</dbReference>
<dbReference type="SUPFAM" id="SSF53383">
    <property type="entry name" value="PLP-dependent transferases"/>
    <property type="match status" value="1"/>
</dbReference>
<dbReference type="AlphaFoldDB" id="A0A9P0A6K4"/>
<gene>
    <name evidence="7" type="ORF">BEMITA_LOCUS5825</name>
</gene>
<evidence type="ECO:0000259" key="6">
    <source>
        <dbReference type="Pfam" id="PF00155"/>
    </source>
</evidence>
<dbReference type="InterPro" id="IPR015424">
    <property type="entry name" value="PyrdxlP-dep_Trfase"/>
</dbReference>
<dbReference type="PANTHER" id="PTHR13693">
    <property type="entry name" value="CLASS II AMINOTRANSFERASE/8-AMINO-7-OXONONANOATE SYNTHASE"/>
    <property type="match status" value="1"/>
</dbReference>
<dbReference type="InterPro" id="IPR050087">
    <property type="entry name" value="AON_synthase_class-II"/>
</dbReference>
<organism evidence="7 8">
    <name type="scientific">Bemisia tabaci</name>
    <name type="common">Sweetpotato whitefly</name>
    <name type="synonym">Aleurodes tabaci</name>
    <dbReference type="NCBI Taxonomy" id="7038"/>
    <lineage>
        <taxon>Eukaryota</taxon>
        <taxon>Metazoa</taxon>
        <taxon>Ecdysozoa</taxon>
        <taxon>Arthropoda</taxon>
        <taxon>Hexapoda</taxon>
        <taxon>Insecta</taxon>
        <taxon>Pterygota</taxon>
        <taxon>Neoptera</taxon>
        <taxon>Paraneoptera</taxon>
        <taxon>Hemiptera</taxon>
        <taxon>Sternorrhyncha</taxon>
        <taxon>Aleyrodoidea</taxon>
        <taxon>Aleyrodidae</taxon>
        <taxon>Aleyrodinae</taxon>
        <taxon>Bemisia</taxon>
    </lineage>
</organism>
<evidence type="ECO:0000256" key="2">
    <source>
        <dbReference type="ARBA" id="ARBA00008392"/>
    </source>
</evidence>
<dbReference type="GO" id="GO:0030170">
    <property type="term" value="F:pyridoxal phosphate binding"/>
    <property type="evidence" value="ECO:0007669"/>
    <property type="project" value="InterPro"/>
</dbReference>
<feature type="region of interest" description="Disordered" evidence="5">
    <location>
        <begin position="92"/>
        <end position="117"/>
    </location>
</feature>
<feature type="compositionally biased region" description="Basic and acidic residues" evidence="5">
    <location>
        <begin position="107"/>
        <end position="117"/>
    </location>
</feature>
<dbReference type="GO" id="GO:0017059">
    <property type="term" value="C:serine palmitoyltransferase complex"/>
    <property type="evidence" value="ECO:0007669"/>
    <property type="project" value="TreeGrafter"/>
</dbReference>
<dbReference type="Gene3D" id="3.90.1150.10">
    <property type="entry name" value="Aspartate Aminotransferase, domain 1"/>
    <property type="match status" value="1"/>
</dbReference>
<evidence type="ECO:0000256" key="5">
    <source>
        <dbReference type="SAM" id="MobiDB-lite"/>
    </source>
</evidence>
<dbReference type="InterPro" id="IPR015421">
    <property type="entry name" value="PyrdxlP-dep_Trfase_major"/>
</dbReference>
<comment type="cofactor">
    <cofactor evidence="1">
        <name>pyridoxal 5'-phosphate</name>
        <dbReference type="ChEBI" id="CHEBI:597326"/>
    </cofactor>
</comment>
<dbReference type="KEGG" id="btab:109029755"/>
<dbReference type="PANTHER" id="PTHR13693:SF3">
    <property type="entry name" value="LD36009P"/>
    <property type="match status" value="1"/>
</dbReference>
<protein>
    <recommendedName>
        <fullName evidence="6">Aminotransferase class I/classII large domain-containing protein</fullName>
    </recommendedName>
</protein>
<evidence type="ECO:0000256" key="1">
    <source>
        <dbReference type="ARBA" id="ARBA00001933"/>
    </source>
</evidence>
<dbReference type="CDD" id="cd06454">
    <property type="entry name" value="KBL_like"/>
    <property type="match status" value="1"/>
</dbReference>
<name>A0A9P0A6K4_BEMTA</name>
<keyword evidence="4" id="KW-0012">Acyltransferase</keyword>
<accession>A0A9P0A6K4</accession>
<evidence type="ECO:0000256" key="4">
    <source>
        <dbReference type="ARBA" id="ARBA00023315"/>
    </source>
</evidence>
<dbReference type="InterPro" id="IPR015422">
    <property type="entry name" value="PyrdxlP-dep_Trfase_small"/>
</dbReference>
<keyword evidence="3" id="KW-0808">Transferase</keyword>
<dbReference type="EMBL" id="OU963864">
    <property type="protein sequence ID" value="CAH0386751.1"/>
    <property type="molecule type" value="Genomic_DNA"/>
</dbReference>
<dbReference type="GO" id="GO:0004758">
    <property type="term" value="F:serine C-palmitoyltransferase activity"/>
    <property type="evidence" value="ECO:0007669"/>
    <property type="project" value="TreeGrafter"/>
</dbReference>
<feature type="domain" description="Aminotransferase class I/classII large" evidence="6">
    <location>
        <begin position="222"/>
        <end position="580"/>
    </location>
</feature>
<evidence type="ECO:0000313" key="7">
    <source>
        <dbReference type="EMBL" id="CAH0386751.1"/>
    </source>
</evidence>
<dbReference type="InterPro" id="IPR004839">
    <property type="entry name" value="Aminotransferase_I/II_large"/>
</dbReference>
<comment type="similarity">
    <text evidence="2">Belongs to the class-II pyridoxal-phosphate-dependent aminotransferase family.</text>
</comment>
<dbReference type="GO" id="GO:0046512">
    <property type="term" value="P:sphingosine biosynthetic process"/>
    <property type="evidence" value="ECO:0007669"/>
    <property type="project" value="TreeGrafter"/>
</dbReference>
<dbReference type="GO" id="GO:0016020">
    <property type="term" value="C:membrane"/>
    <property type="evidence" value="ECO:0007669"/>
    <property type="project" value="GOC"/>
</dbReference>
<proteinExistence type="inferred from homology"/>
<sequence>MSYLTVENAKTLIQNGHATKCPPAKNGFITNALHDSKASKDMCNGSISNGNGAFHHSKKEQPLTILSRLNVMSSNLFYFFWKHFRRLFSRHSSKSKPHLNGSACKMQESHSDPDEWKSRESFEAPSVYVVATTMLGFTMVMLLNALSRFIYAPKVAVENKNRKGYAPLYNKFDLFYSQYVYRRVKDCWNRPICSVPGVEVELKDRVSHDSNWTFQFSGTTSKCINLGSYNYLGFAENSGPSIEAVKETIKTYGVSLCSSPSEYGLSPLHFELEKLTARFLGVDDAIIFGMGFGTNVLNLPCILSEGCLVFSDEKNHASLILSLRLSKASITVFKHNNMKDLERKLRTAIIKGQPKTGKPWKKILVIVEGVYSMEGSIVHLPQLLKLKEKYKVYLYVDEAHSVGALGPGGRGVTEYFGIDPKKIDILMGTFTKSFNAAGGYLAGSQEVIDYIRRNSHGTHYAPSMSPPIMRQISTTMQIIMGEDGTDEGQRRIGQLRKNIRYFRQKLHQIGVIIFGNDNSPVVPLMVYLFSKLHIVLKEFKERNVAVVGVGFPAAPLYMGRLRFCISAGHTKEQLDTAIGIIAEFADQFGLKYSKKPRFEGEIKYEDVKV</sequence>
<dbReference type="GO" id="GO:0046513">
    <property type="term" value="P:ceramide biosynthetic process"/>
    <property type="evidence" value="ECO:0007669"/>
    <property type="project" value="TreeGrafter"/>
</dbReference>
<evidence type="ECO:0000256" key="3">
    <source>
        <dbReference type="ARBA" id="ARBA00022679"/>
    </source>
</evidence>
<evidence type="ECO:0000313" key="8">
    <source>
        <dbReference type="Proteomes" id="UP001152759"/>
    </source>
</evidence>
<dbReference type="Proteomes" id="UP001152759">
    <property type="component" value="Chromosome 3"/>
</dbReference>
<keyword evidence="8" id="KW-1185">Reference proteome</keyword>